<dbReference type="GO" id="GO:0006508">
    <property type="term" value="P:proteolysis"/>
    <property type="evidence" value="ECO:0007669"/>
    <property type="project" value="InterPro"/>
</dbReference>
<dbReference type="PANTHER" id="PTHR24271">
    <property type="entry name" value="KALLIKREIN-RELATED"/>
    <property type="match status" value="1"/>
</dbReference>
<evidence type="ECO:0000259" key="2">
    <source>
        <dbReference type="PROSITE" id="PS50240"/>
    </source>
</evidence>
<dbReference type="PROSITE" id="PS00134">
    <property type="entry name" value="TRYPSIN_HIS"/>
    <property type="match status" value="1"/>
</dbReference>
<dbReference type="Proteomes" id="UP000504611">
    <property type="component" value="Unplaced"/>
</dbReference>
<keyword evidence="3" id="KW-1185">Reference proteome</keyword>
<sequence length="244" mass="26333">VTVGRVVDLHKRIIGGVPCGPTDRPYHVKLRPYEGTVKSLCGGTLMDNQWILTAAHCVEPGSTTRVTAFLGLNGNGETNPVDIDMNSIERHKDNHDMALIKLTKPVTVIKPVPLPDCSKPLKKGDTVQIAGHGPTEQTLKGSKLVYGTVSPTLQCAETYVIQQCPAASCTSKYAYHFDPKQMLCFQRALVDITGGDSGGGVMVNDVIYGVQVLSAEKACKSPSFAMDVCKYKKWIEGVTGLIFP</sequence>
<dbReference type="CDD" id="cd00190">
    <property type="entry name" value="Tryp_SPc"/>
    <property type="match status" value="1"/>
</dbReference>
<dbReference type="AlphaFoldDB" id="A0A6I9N4W8"/>
<accession>A0A6I9N4W8</accession>
<gene>
    <name evidence="4" type="primary">LOC104945391</name>
</gene>
<dbReference type="PRINTS" id="PR00722">
    <property type="entry name" value="CHYMOTRYPSIN"/>
</dbReference>
<dbReference type="InterPro" id="IPR009003">
    <property type="entry name" value="Peptidase_S1_PA"/>
</dbReference>
<name>A0A6I9N4W8_9TELE</name>
<dbReference type="PANTHER" id="PTHR24271:SF50">
    <property type="match status" value="1"/>
</dbReference>
<dbReference type="SUPFAM" id="SSF50494">
    <property type="entry name" value="Trypsin-like serine proteases"/>
    <property type="match status" value="1"/>
</dbReference>
<dbReference type="PROSITE" id="PS50240">
    <property type="entry name" value="TRYPSIN_DOM"/>
    <property type="match status" value="1"/>
</dbReference>
<dbReference type="Gene3D" id="2.40.10.10">
    <property type="entry name" value="Trypsin-like serine proteases"/>
    <property type="match status" value="1"/>
</dbReference>
<dbReference type="InterPro" id="IPR043504">
    <property type="entry name" value="Peptidase_S1_PA_chymotrypsin"/>
</dbReference>
<dbReference type="GO" id="GO:0004252">
    <property type="term" value="F:serine-type endopeptidase activity"/>
    <property type="evidence" value="ECO:0007669"/>
    <property type="project" value="InterPro"/>
</dbReference>
<feature type="non-terminal residue" evidence="4">
    <location>
        <position position="1"/>
    </location>
</feature>
<feature type="domain" description="Peptidase S1" evidence="2">
    <location>
        <begin position="13"/>
        <end position="240"/>
    </location>
</feature>
<protein>
    <submittedName>
        <fullName evidence="4">Trypsin-7-like</fullName>
    </submittedName>
</protein>
<reference evidence="4" key="1">
    <citation type="submission" date="2025-08" db="UniProtKB">
        <authorList>
            <consortium name="RefSeq"/>
        </authorList>
    </citation>
    <scope>IDENTIFICATION</scope>
    <source>
        <tissue evidence="4">Muscle</tissue>
    </source>
</reference>
<evidence type="ECO:0000313" key="3">
    <source>
        <dbReference type="Proteomes" id="UP000504611"/>
    </source>
</evidence>
<dbReference type="InterPro" id="IPR018114">
    <property type="entry name" value="TRYPSIN_HIS"/>
</dbReference>
<dbReference type="Pfam" id="PF00089">
    <property type="entry name" value="Trypsin"/>
    <property type="match status" value="1"/>
</dbReference>
<dbReference type="KEGG" id="ncc:104945391"/>
<organism evidence="3 4">
    <name type="scientific">Notothenia coriiceps</name>
    <name type="common">black rockcod</name>
    <dbReference type="NCBI Taxonomy" id="8208"/>
    <lineage>
        <taxon>Eukaryota</taxon>
        <taxon>Metazoa</taxon>
        <taxon>Chordata</taxon>
        <taxon>Craniata</taxon>
        <taxon>Vertebrata</taxon>
        <taxon>Euteleostomi</taxon>
        <taxon>Actinopterygii</taxon>
        <taxon>Neopterygii</taxon>
        <taxon>Teleostei</taxon>
        <taxon>Neoteleostei</taxon>
        <taxon>Acanthomorphata</taxon>
        <taxon>Eupercaria</taxon>
        <taxon>Perciformes</taxon>
        <taxon>Notothenioidei</taxon>
        <taxon>Nototheniidae</taxon>
        <taxon>Notothenia</taxon>
    </lineage>
</organism>
<dbReference type="RefSeq" id="XP_010769356.1">
    <property type="nucleotide sequence ID" value="XM_010771054.1"/>
</dbReference>
<evidence type="ECO:0000313" key="4">
    <source>
        <dbReference type="RefSeq" id="XP_010769356.1"/>
    </source>
</evidence>
<dbReference type="SMART" id="SM00020">
    <property type="entry name" value="Tryp_SPc"/>
    <property type="match status" value="1"/>
</dbReference>
<proteinExistence type="predicted"/>
<keyword evidence="1" id="KW-1015">Disulfide bond</keyword>
<dbReference type="GeneID" id="104945391"/>
<evidence type="ECO:0000256" key="1">
    <source>
        <dbReference type="ARBA" id="ARBA00023157"/>
    </source>
</evidence>
<dbReference type="OrthoDB" id="5565075at2759"/>
<dbReference type="InterPro" id="IPR001314">
    <property type="entry name" value="Peptidase_S1A"/>
</dbReference>
<dbReference type="InterPro" id="IPR001254">
    <property type="entry name" value="Trypsin_dom"/>
</dbReference>